<protein>
    <submittedName>
        <fullName evidence="3">DNA-binding protein</fullName>
    </submittedName>
</protein>
<evidence type="ECO:0000313" key="3">
    <source>
        <dbReference type="EMBL" id="AZS36555.1"/>
    </source>
</evidence>
<dbReference type="InterPro" id="IPR041098">
    <property type="entry name" value="Rv2175c_C"/>
</dbReference>
<dbReference type="Pfam" id="PF18367">
    <property type="entry name" value="Rv2175c_C"/>
    <property type="match status" value="1"/>
</dbReference>
<reference evidence="3 4" key="1">
    <citation type="submission" date="2018-08" db="EMBL/GenBank/DDBJ databases">
        <title>Microbacterium lemovicicum sp. nov., a bacterium isolated from a natural uranium-rich soil.</title>
        <authorList>
            <person name="ORTET P."/>
        </authorList>
    </citation>
    <scope>NUCLEOTIDE SEQUENCE [LARGE SCALE GENOMIC DNA]</scope>
    <source>
        <strain evidence="3 4">Viu22</strain>
    </source>
</reference>
<dbReference type="GO" id="GO:0003677">
    <property type="term" value="F:DNA binding"/>
    <property type="evidence" value="ECO:0007669"/>
    <property type="project" value="UniProtKB-KW"/>
</dbReference>
<gene>
    <name evidence="3" type="ORF">CVS47_01161</name>
</gene>
<feature type="domain" description="Rv2175c C-terminal" evidence="1">
    <location>
        <begin position="57"/>
        <end position="111"/>
    </location>
</feature>
<dbReference type="Pfam" id="PF21531">
    <property type="entry name" value="Rv2175c_wHTH"/>
    <property type="match status" value="1"/>
</dbReference>
<dbReference type="AlphaFoldDB" id="A0A3Q9IZC6"/>
<dbReference type="EMBL" id="CP031423">
    <property type="protein sequence ID" value="AZS36555.1"/>
    <property type="molecule type" value="Genomic_DNA"/>
</dbReference>
<feature type="domain" description="DNA-binding protein Rv2175c wHTH" evidence="2">
    <location>
        <begin position="7"/>
        <end position="50"/>
    </location>
</feature>
<keyword evidence="4" id="KW-1185">Reference proteome</keyword>
<evidence type="ECO:0000259" key="1">
    <source>
        <dbReference type="Pfam" id="PF18367"/>
    </source>
</evidence>
<evidence type="ECO:0000313" key="4">
    <source>
        <dbReference type="Proteomes" id="UP000276888"/>
    </source>
</evidence>
<name>A0A3Q9IZC6_9MICO</name>
<dbReference type="KEGG" id="mlv:CVS47_01161"/>
<sequence length="111" mass="12321">MPSIHTDWLTMPELVAALDEPLGRVKRLLDEHHLVGSRRHGVFRVPSIFLVDGHPLTSLRGTIIVLQDAGFSDDEVIDWLLQDEELIGAAPIEALRAGRKIEVRRVAATLA</sequence>
<organism evidence="3 4">
    <name type="scientific">Microbacterium lemovicicum</name>
    <dbReference type="NCBI Taxonomy" id="1072463"/>
    <lineage>
        <taxon>Bacteria</taxon>
        <taxon>Bacillati</taxon>
        <taxon>Actinomycetota</taxon>
        <taxon>Actinomycetes</taxon>
        <taxon>Micrococcales</taxon>
        <taxon>Microbacteriaceae</taxon>
        <taxon>Microbacterium</taxon>
    </lineage>
</organism>
<accession>A0A3Q9IZC6</accession>
<dbReference type="Proteomes" id="UP000276888">
    <property type="component" value="Chromosome"/>
</dbReference>
<dbReference type="InterPro" id="IPR048576">
    <property type="entry name" value="Rv2175c_wHTH"/>
</dbReference>
<proteinExistence type="predicted"/>
<evidence type="ECO:0000259" key="2">
    <source>
        <dbReference type="Pfam" id="PF21531"/>
    </source>
</evidence>
<keyword evidence="3" id="KW-0238">DNA-binding</keyword>